<protein>
    <submittedName>
        <fullName evidence="2">Uncharacterized protein</fullName>
    </submittedName>
</protein>
<accession>A0A9P6N8J5</accession>
<keyword evidence="1" id="KW-0732">Signal</keyword>
<evidence type="ECO:0000313" key="2">
    <source>
        <dbReference type="EMBL" id="KAG0141911.1"/>
    </source>
</evidence>
<dbReference type="EMBL" id="MU167366">
    <property type="protein sequence ID" value="KAG0141911.1"/>
    <property type="molecule type" value="Genomic_DNA"/>
</dbReference>
<gene>
    <name evidence="2" type="ORF">CROQUDRAFT_110175</name>
</gene>
<organism evidence="2 3">
    <name type="scientific">Cronartium quercuum f. sp. fusiforme G11</name>
    <dbReference type="NCBI Taxonomy" id="708437"/>
    <lineage>
        <taxon>Eukaryota</taxon>
        <taxon>Fungi</taxon>
        <taxon>Dikarya</taxon>
        <taxon>Basidiomycota</taxon>
        <taxon>Pucciniomycotina</taxon>
        <taxon>Pucciniomycetes</taxon>
        <taxon>Pucciniales</taxon>
        <taxon>Coleosporiaceae</taxon>
        <taxon>Cronartium</taxon>
    </lineage>
</organism>
<sequence>MLLPLKISALTILLLTTSNFIKSQLDGTHIVSESIKPHAEEVLSRESFRNEVNSEKVDREVSENLLPQAEKSLPGTDGTTLPMNIEARHPPLEEVENRRPNMPNTGMRIEQRLKHWDPLEYKADWIRAKLPLDAMDMMGKELTLDESTIRGTLLAQETRGHWENIRVKFRRLGLGVEEKMNAWWKNHFRERRDSGWLVLQEWEFRKTRVGLNKPIWWNLEQMREMRKHSTSWKQMIEIGDLLAFNEKSPSFRIDSNQHDHIINELLYLNWPHQDWQSYESDTEMWLSMGACATLKKLFQDENHKPLYETRITQILNVGVTHLKFKNLLDNHILEDVEDHGWIPKVTLLEWLHAGLHPKSMSLYAASMVVGQSRTGTLPAYVSEAWLRWDPVTKTQSRISDGFAKAREYYSHLLGSEHFNQRLSNVFFKIKRLLRMNFLEALISFNPKSMNLELRNIKKLKSMLATRNNLRRAARWRGKRYDQN</sequence>
<evidence type="ECO:0000256" key="1">
    <source>
        <dbReference type="SAM" id="SignalP"/>
    </source>
</evidence>
<proteinExistence type="predicted"/>
<feature type="chain" id="PRO_5040208376" evidence="1">
    <location>
        <begin position="24"/>
        <end position="483"/>
    </location>
</feature>
<keyword evidence="3" id="KW-1185">Reference proteome</keyword>
<name>A0A9P6N8J5_9BASI</name>
<feature type="signal peptide" evidence="1">
    <location>
        <begin position="1"/>
        <end position="23"/>
    </location>
</feature>
<comment type="caution">
    <text evidence="2">The sequence shown here is derived from an EMBL/GenBank/DDBJ whole genome shotgun (WGS) entry which is preliminary data.</text>
</comment>
<dbReference type="Proteomes" id="UP000886653">
    <property type="component" value="Unassembled WGS sequence"/>
</dbReference>
<dbReference type="AlphaFoldDB" id="A0A9P6N8J5"/>
<reference evidence="2" key="1">
    <citation type="submission" date="2013-11" db="EMBL/GenBank/DDBJ databases">
        <title>Genome sequence of the fusiform rust pathogen reveals effectors for host alternation and coevolution with pine.</title>
        <authorList>
            <consortium name="DOE Joint Genome Institute"/>
            <person name="Smith K."/>
            <person name="Pendleton A."/>
            <person name="Kubisiak T."/>
            <person name="Anderson C."/>
            <person name="Salamov A."/>
            <person name="Aerts A."/>
            <person name="Riley R."/>
            <person name="Clum A."/>
            <person name="Lindquist E."/>
            <person name="Ence D."/>
            <person name="Campbell M."/>
            <person name="Kronenberg Z."/>
            <person name="Feau N."/>
            <person name="Dhillon B."/>
            <person name="Hamelin R."/>
            <person name="Burleigh J."/>
            <person name="Smith J."/>
            <person name="Yandell M."/>
            <person name="Nelson C."/>
            <person name="Grigoriev I."/>
            <person name="Davis J."/>
        </authorList>
    </citation>
    <scope>NUCLEOTIDE SEQUENCE</scope>
    <source>
        <strain evidence="2">G11</strain>
    </source>
</reference>
<evidence type="ECO:0000313" key="3">
    <source>
        <dbReference type="Proteomes" id="UP000886653"/>
    </source>
</evidence>